<keyword evidence="4 6" id="KW-0131">Cell cycle</keyword>
<keyword evidence="10" id="KW-1185">Reference proteome</keyword>
<evidence type="ECO:0000256" key="6">
    <source>
        <dbReference type="HAMAP-Rule" id="MF_00267"/>
    </source>
</evidence>
<sequence length="228" mass="25567">MAVNGQIVMIKGTRDGLILHLNDQCSFESIIHELEQKLSVNGVDHDEPMIRVTIRIGKRYLSGQQQETLKEIVREKQRLVVEAIESEVMTKKEALAWKENTEVTPIVKTIRSGQVFEVRGDMLLIGDVNPGGQVMATGNIFIMGRLRGVAHAGTQGDEQAIIAASYMKPNQLRIADQLSRAPDYESEGVYMECGFVDEVKGSIRIESLQEVTRRRPDLASFERRMLNG</sequence>
<dbReference type="InterPro" id="IPR036145">
    <property type="entry name" value="MinC_C_sf"/>
</dbReference>
<dbReference type="PANTHER" id="PTHR34108:SF1">
    <property type="entry name" value="SEPTUM SITE-DETERMINING PROTEIN MINC"/>
    <property type="match status" value="1"/>
</dbReference>
<dbReference type="SUPFAM" id="SSF63848">
    <property type="entry name" value="Cell-division inhibitor MinC, C-terminal domain"/>
    <property type="match status" value="1"/>
</dbReference>
<evidence type="ECO:0000259" key="8">
    <source>
        <dbReference type="Pfam" id="PF22642"/>
    </source>
</evidence>
<evidence type="ECO:0000256" key="1">
    <source>
        <dbReference type="ARBA" id="ARBA00006291"/>
    </source>
</evidence>
<gene>
    <name evidence="6 9" type="primary">minC</name>
    <name evidence="9" type="ORF">P9989_13405</name>
</gene>
<evidence type="ECO:0000256" key="5">
    <source>
        <dbReference type="ARBA" id="ARBA00046874"/>
    </source>
</evidence>
<dbReference type="Proteomes" id="UP001221597">
    <property type="component" value="Chromosome"/>
</dbReference>
<evidence type="ECO:0000256" key="2">
    <source>
        <dbReference type="ARBA" id="ARBA00022618"/>
    </source>
</evidence>
<evidence type="ECO:0000256" key="4">
    <source>
        <dbReference type="ARBA" id="ARBA00023306"/>
    </source>
</evidence>
<comment type="similarity">
    <text evidence="1 6">Belongs to the MinC family.</text>
</comment>
<comment type="function">
    <text evidence="6">Cell division inhibitor that blocks the formation of polar Z ring septums. Rapidly oscillates between the poles of the cell to destabilize FtsZ filaments that have formed before they mature into polar Z rings. Prevents FtsZ polymerization.</text>
</comment>
<dbReference type="Pfam" id="PF22642">
    <property type="entry name" value="MinC_N_1"/>
    <property type="match status" value="1"/>
</dbReference>
<accession>A0ABY8IVZ1</accession>
<dbReference type="InterPro" id="IPR055219">
    <property type="entry name" value="MinC_N_1"/>
</dbReference>
<dbReference type="NCBIfam" id="TIGR01222">
    <property type="entry name" value="minC"/>
    <property type="match status" value="1"/>
</dbReference>
<evidence type="ECO:0000259" key="7">
    <source>
        <dbReference type="Pfam" id="PF03775"/>
    </source>
</evidence>
<evidence type="ECO:0000256" key="3">
    <source>
        <dbReference type="ARBA" id="ARBA00023210"/>
    </source>
</evidence>
<dbReference type="Gene3D" id="2.160.20.70">
    <property type="match status" value="1"/>
</dbReference>
<dbReference type="InterPro" id="IPR013033">
    <property type="entry name" value="MinC"/>
</dbReference>
<dbReference type="Gene3D" id="3.30.160.540">
    <property type="match status" value="1"/>
</dbReference>
<keyword evidence="3 6" id="KW-0717">Septation</keyword>
<dbReference type="HAMAP" id="MF_00267">
    <property type="entry name" value="MinC"/>
    <property type="match status" value="1"/>
</dbReference>
<organism evidence="9 10">
    <name type="scientific">Halobacillus naozhouensis</name>
    <dbReference type="NCBI Taxonomy" id="554880"/>
    <lineage>
        <taxon>Bacteria</taxon>
        <taxon>Bacillati</taxon>
        <taxon>Bacillota</taxon>
        <taxon>Bacilli</taxon>
        <taxon>Bacillales</taxon>
        <taxon>Bacillaceae</taxon>
        <taxon>Halobacillus</taxon>
    </lineage>
</organism>
<reference evidence="9 10" key="1">
    <citation type="submission" date="2023-04" db="EMBL/GenBank/DDBJ databases">
        <title>Genome sequence of Halobacillus naozhouensis KACC 21980.</title>
        <authorList>
            <person name="Kim S."/>
            <person name="Heo J."/>
            <person name="Kwon S.-W."/>
        </authorList>
    </citation>
    <scope>NUCLEOTIDE SEQUENCE [LARGE SCALE GENOMIC DNA]</scope>
    <source>
        <strain evidence="9 10">KCTC 13234</strain>
    </source>
</reference>
<evidence type="ECO:0000313" key="9">
    <source>
        <dbReference type="EMBL" id="WFT73388.1"/>
    </source>
</evidence>
<dbReference type="PANTHER" id="PTHR34108">
    <property type="entry name" value="SEPTUM SITE-DETERMINING PROTEIN MINC"/>
    <property type="match status" value="1"/>
</dbReference>
<name>A0ABY8IVZ1_9BACI</name>
<feature type="domain" description="Septum site-determining protein MinC N-terminal" evidence="8">
    <location>
        <begin position="8"/>
        <end position="84"/>
    </location>
</feature>
<keyword evidence="2 6" id="KW-0132">Cell division</keyword>
<dbReference type="InterPro" id="IPR016098">
    <property type="entry name" value="CAP/MinC_C"/>
</dbReference>
<evidence type="ECO:0000313" key="10">
    <source>
        <dbReference type="Proteomes" id="UP001221597"/>
    </source>
</evidence>
<dbReference type="RefSeq" id="WP_283075399.1">
    <property type="nucleotide sequence ID" value="NZ_CP121671.1"/>
</dbReference>
<comment type="subunit">
    <text evidence="5 6">Interacts with MinD and FtsZ.</text>
</comment>
<dbReference type="InterPro" id="IPR005526">
    <property type="entry name" value="Septum_form_inhib_MinC_C"/>
</dbReference>
<proteinExistence type="inferred from homology"/>
<dbReference type="Pfam" id="PF03775">
    <property type="entry name" value="MinC_C"/>
    <property type="match status" value="1"/>
</dbReference>
<feature type="domain" description="Septum formation inhibitor MinC C-terminal" evidence="7">
    <location>
        <begin position="108"/>
        <end position="205"/>
    </location>
</feature>
<dbReference type="EMBL" id="CP121671">
    <property type="protein sequence ID" value="WFT73388.1"/>
    <property type="molecule type" value="Genomic_DNA"/>
</dbReference>
<protein>
    <recommendedName>
        <fullName evidence="6">Probable septum site-determining protein MinC</fullName>
    </recommendedName>
</protein>